<sequence>MKQIHRDGLDATLPSITGFNPVNFIELLLKLAGRANGQTVEVTVKKKGEAKPA</sequence>
<accession>A0A1M6DZD8</accession>
<organism evidence="1 2">
    <name type="scientific">Anaerovibrio lipolyticus DSM 3074</name>
    <dbReference type="NCBI Taxonomy" id="1120997"/>
    <lineage>
        <taxon>Bacteria</taxon>
        <taxon>Bacillati</taxon>
        <taxon>Bacillota</taxon>
        <taxon>Negativicutes</taxon>
        <taxon>Selenomonadales</taxon>
        <taxon>Selenomonadaceae</taxon>
        <taxon>Anaerovibrio</taxon>
    </lineage>
</organism>
<dbReference type="RefSeq" id="WP_159446737.1">
    <property type="nucleotide sequence ID" value="NZ_FQYW01000013.1"/>
</dbReference>
<evidence type="ECO:0000313" key="1">
    <source>
        <dbReference type="EMBL" id="SHI78500.1"/>
    </source>
</evidence>
<dbReference type="Proteomes" id="UP000191240">
    <property type="component" value="Unassembled WGS sequence"/>
</dbReference>
<proteinExistence type="predicted"/>
<reference evidence="1 2" key="1">
    <citation type="submission" date="2016-11" db="EMBL/GenBank/DDBJ databases">
        <authorList>
            <person name="Jaros S."/>
            <person name="Januszkiewicz K."/>
            <person name="Wedrychowicz H."/>
        </authorList>
    </citation>
    <scope>NUCLEOTIDE SEQUENCE [LARGE SCALE GENOMIC DNA]</scope>
    <source>
        <strain evidence="1 2">DSM 3074</strain>
    </source>
</reference>
<dbReference type="AlphaFoldDB" id="A0A1M6DZD8"/>
<dbReference type="EMBL" id="FQYW01000013">
    <property type="protein sequence ID" value="SHI78500.1"/>
    <property type="molecule type" value="Genomic_DNA"/>
</dbReference>
<evidence type="ECO:0000313" key="2">
    <source>
        <dbReference type="Proteomes" id="UP000191240"/>
    </source>
</evidence>
<dbReference type="OrthoDB" id="9957866at2"/>
<protein>
    <submittedName>
        <fullName evidence="1">Uncharacterized protein</fullName>
    </submittedName>
</protein>
<gene>
    <name evidence="1" type="ORF">SAMN02745671_01669</name>
</gene>
<name>A0A1M6DZD8_9FIRM</name>